<dbReference type="Proteomes" id="UP000751614">
    <property type="component" value="Unassembled WGS sequence"/>
</dbReference>
<gene>
    <name evidence="1" type="ORF">FGG15_17825</name>
</gene>
<keyword evidence="2" id="KW-1185">Reference proteome</keyword>
<evidence type="ECO:0000313" key="1">
    <source>
        <dbReference type="EMBL" id="TMU50660.1"/>
    </source>
</evidence>
<dbReference type="InterPro" id="IPR026341">
    <property type="entry name" value="T9SS_type_B"/>
</dbReference>
<reference evidence="1 2" key="1">
    <citation type="submission" date="2019-05" db="EMBL/GenBank/DDBJ databases">
        <title>Flagellimonas sp. AsT0115, sp. nov., isolated from a marine red algae, Asparagopsis taxiformis.</title>
        <authorList>
            <person name="Kim J."/>
            <person name="Jeong S.E."/>
            <person name="Jeon C.O."/>
        </authorList>
    </citation>
    <scope>NUCLEOTIDE SEQUENCE [LARGE SCALE GENOMIC DNA]</scope>
    <source>
        <strain evidence="1 2">AsT0115</strain>
    </source>
</reference>
<comment type="caution">
    <text evidence="1">The sequence shown here is derived from an EMBL/GenBank/DDBJ whole genome shotgun (WGS) entry which is preliminary data.</text>
</comment>
<sequence length="448" mass="48526">TAVTGLGAGQSAVLRWTVSNGSCADSADEVTLTNHARPSADAGADGEICQGSEYNMAMSTNGPMVQNINSLLWSTTGDGTFNDSAILLPIYMPGPGDIANGSVILRLIANGNGACPLVQDTMELTINSLAASLTINHETCWQSGDASLDVTMGNGTGPYTVNLNTFQTEVFSDGTFSFYELNPGSYSLRVVDGNGCESISEFDILPGGPNLDAAVEPIYSCESGNLTNSILVELVNPSLSEDVVYALDSTNPMDFRSTPDFENISNGDHFLAILHANGCLNTIPFRIEDIPMLELDLTSPGPNEIMANVSGGSPPYTYFFVEDIGTSNNRFVVDGSGVYTVRVLDGNGCERVETITMNFVEIEIPNFFTPNNDGKNDFWRPKNIEVYPNIETFVFDRYGRKIWTMGPVDNGWDGQYRSKPLPSGDYWYIIQLNDATGSEFVGNFTLYR</sequence>
<organism evidence="1 2">
    <name type="scientific">Flagellimonas algicola</name>
    <dbReference type="NCBI Taxonomy" id="2583815"/>
    <lineage>
        <taxon>Bacteria</taxon>
        <taxon>Pseudomonadati</taxon>
        <taxon>Bacteroidota</taxon>
        <taxon>Flavobacteriia</taxon>
        <taxon>Flavobacteriales</taxon>
        <taxon>Flavobacteriaceae</taxon>
        <taxon>Flagellimonas</taxon>
    </lineage>
</organism>
<proteinExistence type="predicted"/>
<evidence type="ECO:0000313" key="2">
    <source>
        <dbReference type="Proteomes" id="UP000751614"/>
    </source>
</evidence>
<protein>
    <submittedName>
        <fullName evidence="1">T9SS type B sorting domain-containing protein</fullName>
    </submittedName>
</protein>
<feature type="non-terminal residue" evidence="1">
    <location>
        <position position="1"/>
    </location>
</feature>
<accession>A0ABY2WGJ2</accession>
<name>A0ABY2WGJ2_9FLAO</name>
<dbReference type="NCBIfam" id="TIGR04131">
    <property type="entry name" value="Bac_Flav_CTERM"/>
    <property type="match status" value="1"/>
</dbReference>
<dbReference type="RefSeq" id="WP_138838882.1">
    <property type="nucleotide sequence ID" value="NZ_VCNI01000004.1"/>
</dbReference>
<dbReference type="EMBL" id="VCNI01000004">
    <property type="protein sequence ID" value="TMU50660.1"/>
    <property type="molecule type" value="Genomic_DNA"/>
</dbReference>
<dbReference type="Pfam" id="PF13585">
    <property type="entry name" value="CHU_C"/>
    <property type="match status" value="1"/>
</dbReference>